<dbReference type="AlphaFoldDB" id="A0A0N5DBU5"/>
<keyword evidence="4" id="KW-1185">Reference proteome</keyword>
<evidence type="ECO:0000313" key="3">
    <source>
        <dbReference type="EMBL" id="VDN08355.1"/>
    </source>
</evidence>
<dbReference type="STRING" id="103827.A0A0N5DBU5"/>
<accession>A0A0N5DBU5</accession>
<reference evidence="3 4" key="2">
    <citation type="submission" date="2018-11" db="EMBL/GenBank/DDBJ databases">
        <authorList>
            <consortium name="Pathogen Informatics"/>
        </authorList>
    </citation>
    <scope>NUCLEOTIDE SEQUENCE [LARGE SCALE GENOMIC DNA]</scope>
</reference>
<sequence length="312" mass="36053">MDCATAYEDQSTREAMISEFSYVHSCDLNYNVQLRIGSLEGNVSLIKKSHIVTGGNFFITVSVYCNNRQVGVPVSTSYKPPPSHVRTTLHSWDEWISLPIKINELSLDTFIHTCLWDVSETLEPRFVAHSSISLFSKRGVFRSGTIPLKMEMATKPDDYLRPLPPSVFTKQTGADRLQKLTKEYGERFIEHVDWLDRLTFPRIEQIKKEASELHYLCEVEQRCLYLIVEMMQVVCGDRIYSVVYYENEEESRTRNVHASFDPEIGLENLCEIKHHIMTRTARAGVIERELKPNASARDFLEKIIQSYMLLKC</sequence>
<evidence type="ECO:0000313" key="5">
    <source>
        <dbReference type="WBParaSite" id="TCLT_0001066201-mRNA-1"/>
    </source>
</evidence>
<dbReference type="SMART" id="SM00142">
    <property type="entry name" value="PI3K_C2"/>
    <property type="match status" value="1"/>
</dbReference>
<reference evidence="5" key="1">
    <citation type="submission" date="2017-02" db="UniProtKB">
        <authorList>
            <consortium name="WormBaseParasite"/>
        </authorList>
    </citation>
    <scope>IDENTIFICATION</scope>
</reference>
<dbReference type="WBParaSite" id="TCLT_0001066201-mRNA-1">
    <property type="protein sequence ID" value="TCLT_0001066201-mRNA-1"/>
    <property type="gene ID" value="TCLT_0001066201"/>
</dbReference>
<dbReference type="OMA" id="WRRNIEM"/>
<dbReference type="Proteomes" id="UP000276776">
    <property type="component" value="Unassembled WGS sequence"/>
</dbReference>
<proteinExistence type="inferred from homology"/>
<feature type="domain" description="C2 PI3K-type" evidence="2">
    <location>
        <begin position="28"/>
        <end position="201"/>
    </location>
</feature>
<evidence type="ECO:0000256" key="1">
    <source>
        <dbReference type="PROSITE-ProRule" id="PRU00880"/>
    </source>
</evidence>
<evidence type="ECO:0000259" key="2">
    <source>
        <dbReference type="PROSITE" id="PS51547"/>
    </source>
</evidence>
<gene>
    <name evidence="3" type="ORF">TCLT_LOCUS10646</name>
</gene>
<dbReference type="OrthoDB" id="67688at2759"/>
<dbReference type="CDD" id="cd08397">
    <property type="entry name" value="C2_PI3K_class_III"/>
    <property type="match status" value="1"/>
</dbReference>
<dbReference type="PROSITE" id="PS51547">
    <property type="entry name" value="C2_PI3K"/>
    <property type="match status" value="1"/>
</dbReference>
<dbReference type="Gene3D" id="2.60.40.150">
    <property type="entry name" value="C2 domain"/>
    <property type="match status" value="1"/>
</dbReference>
<comment type="similarity">
    <text evidence="1">Belongs to the PI3/PI4-kinase family.</text>
</comment>
<name>A0A0N5DBU5_THECL</name>
<evidence type="ECO:0000313" key="4">
    <source>
        <dbReference type="Proteomes" id="UP000276776"/>
    </source>
</evidence>
<dbReference type="SUPFAM" id="SSF49562">
    <property type="entry name" value="C2 domain (Calcium/lipid-binding domain, CaLB)"/>
    <property type="match status" value="1"/>
</dbReference>
<dbReference type="EMBL" id="UYYF01005233">
    <property type="protein sequence ID" value="VDN08355.1"/>
    <property type="molecule type" value="Genomic_DNA"/>
</dbReference>
<organism evidence="5">
    <name type="scientific">Thelazia callipaeda</name>
    <name type="common">Oriental eyeworm</name>
    <name type="synonym">Parasitic nematode</name>
    <dbReference type="NCBI Taxonomy" id="103827"/>
    <lineage>
        <taxon>Eukaryota</taxon>
        <taxon>Metazoa</taxon>
        <taxon>Ecdysozoa</taxon>
        <taxon>Nematoda</taxon>
        <taxon>Chromadorea</taxon>
        <taxon>Rhabditida</taxon>
        <taxon>Spirurina</taxon>
        <taxon>Spiruromorpha</taxon>
        <taxon>Thelazioidea</taxon>
        <taxon>Thelaziidae</taxon>
        <taxon>Thelazia</taxon>
    </lineage>
</organism>
<dbReference type="InterPro" id="IPR035892">
    <property type="entry name" value="C2_domain_sf"/>
</dbReference>
<dbReference type="InterPro" id="IPR002420">
    <property type="entry name" value="PI3K-type_C2_dom"/>
</dbReference>
<dbReference type="Pfam" id="PF00792">
    <property type="entry name" value="PI3K_C2"/>
    <property type="match status" value="1"/>
</dbReference>
<protein>
    <submittedName>
        <fullName evidence="5">C2 PI3K-type domain-containing protein</fullName>
    </submittedName>
</protein>